<gene>
    <name evidence="2" type="ORF">EDWATA_02198</name>
</gene>
<reference evidence="2 3" key="1">
    <citation type="submission" date="2010-02" db="EMBL/GenBank/DDBJ databases">
        <authorList>
            <person name="Weinstock G."/>
            <person name="Sodergren E."/>
            <person name="Clifton S."/>
            <person name="Fulton L."/>
            <person name="Fulton B."/>
            <person name="Courtney L."/>
            <person name="Fronick C."/>
            <person name="Harrison M."/>
            <person name="Strong C."/>
            <person name="Farmer C."/>
            <person name="Delahaunty K."/>
            <person name="Markovic C."/>
            <person name="Hall O."/>
            <person name="Minx P."/>
            <person name="Tomlinson C."/>
            <person name="Mitreva M."/>
            <person name="Nelson J."/>
            <person name="Hou S."/>
            <person name="Wollam A."/>
            <person name="Pepin K.H."/>
            <person name="Johnson M."/>
            <person name="Bhonagiri V."/>
            <person name="Zhang X."/>
            <person name="Suruliraj S."/>
            <person name="Warren W."/>
            <person name="Chinwalla A."/>
            <person name="Mardis E.R."/>
            <person name="Wilson R.K."/>
        </authorList>
    </citation>
    <scope>NUCLEOTIDE SEQUENCE [LARGE SCALE GENOMIC DNA]</scope>
    <source>
        <strain evidence="2 3">ATCC 23685</strain>
    </source>
</reference>
<evidence type="ECO:0000313" key="3">
    <source>
        <dbReference type="Proteomes" id="UP000003692"/>
    </source>
</evidence>
<dbReference type="AlphaFoldDB" id="D4F617"/>
<evidence type="ECO:0000256" key="1">
    <source>
        <dbReference type="SAM" id="MobiDB-lite"/>
    </source>
</evidence>
<protein>
    <submittedName>
        <fullName evidence="2">Uncharacterized protein</fullName>
    </submittedName>
</protein>
<dbReference type="EMBL" id="ADGK01000180">
    <property type="protein sequence ID" value="EFE22779.1"/>
    <property type="molecule type" value="Genomic_DNA"/>
</dbReference>
<dbReference type="Proteomes" id="UP000003692">
    <property type="component" value="Unassembled WGS sequence"/>
</dbReference>
<name>D4F617_EDWTA</name>
<organism evidence="2 3">
    <name type="scientific">Edwardsiella tarda ATCC 23685</name>
    <dbReference type="NCBI Taxonomy" id="500638"/>
    <lineage>
        <taxon>Bacteria</taxon>
        <taxon>Pseudomonadati</taxon>
        <taxon>Pseudomonadota</taxon>
        <taxon>Gammaproteobacteria</taxon>
        <taxon>Enterobacterales</taxon>
        <taxon>Hafniaceae</taxon>
        <taxon>Edwardsiella</taxon>
    </lineage>
</organism>
<comment type="caution">
    <text evidence="2">The sequence shown here is derived from an EMBL/GenBank/DDBJ whole genome shotgun (WGS) entry which is preliminary data.</text>
</comment>
<feature type="region of interest" description="Disordered" evidence="1">
    <location>
        <begin position="24"/>
        <end position="50"/>
    </location>
</feature>
<accession>D4F617</accession>
<dbReference type="HOGENOM" id="CLU_3117325_0_0_6"/>
<proteinExistence type="predicted"/>
<evidence type="ECO:0000313" key="2">
    <source>
        <dbReference type="EMBL" id="EFE22779.1"/>
    </source>
</evidence>
<sequence length="50" mass="5074">MAASGGCEFSFMGDTPASAGVCRRQSPRYTAPPGPRCHGGVGSYSAPALR</sequence>